<feature type="compositionally biased region" description="Basic residues" evidence="1">
    <location>
        <begin position="30"/>
        <end position="39"/>
    </location>
</feature>
<dbReference type="OrthoDB" id="5515705at2"/>
<keyword evidence="3" id="KW-1185">Reference proteome</keyword>
<name>A0A3A8JW01_9BACT</name>
<accession>A0A3A8JW01</accession>
<proteinExistence type="predicted"/>
<sequence>MPTQKKRPGRRTEKPPPRRGAAASPARQARTTRKSRKGSVQRPGKGRAPVVREPGPLQYKVVELSTVDEGALERTLNEWTGKGWNLDGVQFAMRESSKRPAMAFVFFTREGEAARHDEDDARQKLLRMSEGGSPTAQLAAEYTGEHAQTVVPFVHPLSAHERLAKLAGLDEPEPTEEGLTLEPEE</sequence>
<reference evidence="3" key="1">
    <citation type="submission" date="2018-09" db="EMBL/GenBank/DDBJ databases">
        <authorList>
            <person name="Livingstone P.G."/>
            <person name="Whitworth D.E."/>
        </authorList>
    </citation>
    <scope>NUCLEOTIDE SEQUENCE [LARGE SCALE GENOMIC DNA]</scope>
    <source>
        <strain evidence="3">CA043D</strain>
    </source>
</reference>
<feature type="region of interest" description="Disordered" evidence="1">
    <location>
        <begin position="1"/>
        <end position="55"/>
    </location>
</feature>
<gene>
    <name evidence="2" type="ORF">D7X32_27660</name>
</gene>
<feature type="compositionally biased region" description="Low complexity" evidence="1">
    <location>
        <begin position="19"/>
        <end position="29"/>
    </location>
</feature>
<organism evidence="2 3">
    <name type="scientific">Corallococcus carmarthensis</name>
    <dbReference type="NCBI Taxonomy" id="2316728"/>
    <lineage>
        <taxon>Bacteria</taxon>
        <taxon>Pseudomonadati</taxon>
        <taxon>Myxococcota</taxon>
        <taxon>Myxococcia</taxon>
        <taxon>Myxococcales</taxon>
        <taxon>Cystobacterineae</taxon>
        <taxon>Myxococcaceae</taxon>
        <taxon>Corallococcus</taxon>
    </lineage>
</organism>
<comment type="caution">
    <text evidence="2">The sequence shown here is derived from an EMBL/GenBank/DDBJ whole genome shotgun (WGS) entry which is preliminary data.</text>
</comment>
<evidence type="ECO:0000256" key="1">
    <source>
        <dbReference type="SAM" id="MobiDB-lite"/>
    </source>
</evidence>
<evidence type="ECO:0008006" key="4">
    <source>
        <dbReference type="Google" id="ProtNLM"/>
    </source>
</evidence>
<evidence type="ECO:0000313" key="2">
    <source>
        <dbReference type="EMBL" id="RKG99068.1"/>
    </source>
</evidence>
<feature type="region of interest" description="Disordered" evidence="1">
    <location>
        <begin position="165"/>
        <end position="185"/>
    </location>
</feature>
<protein>
    <recommendedName>
        <fullName evidence="4">DUF4177 domain-containing protein</fullName>
    </recommendedName>
</protein>
<dbReference type="AlphaFoldDB" id="A0A3A8JW01"/>
<dbReference type="EMBL" id="RAWE01000123">
    <property type="protein sequence ID" value="RKG99068.1"/>
    <property type="molecule type" value="Genomic_DNA"/>
</dbReference>
<dbReference type="Proteomes" id="UP000268313">
    <property type="component" value="Unassembled WGS sequence"/>
</dbReference>
<evidence type="ECO:0000313" key="3">
    <source>
        <dbReference type="Proteomes" id="UP000268313"/>
    </source>
</evidence>